<evidence type="ECO:0000256" key="3">
    <source>
        <dbReference type="ARBA" id="ARBA00022692"/>
    </source>
</evidence>
<dbReference type="AlphaFoldDB" id="A0A7S0R782"/>
<keyword evidence="8" id="KW-0325">Glycoprotein</keyword>
<gene>
    <name evidence="15" type="ORF">POBO1169_LOCUS9870</name>
</gene>
<accession>A0A7S0R782</accession>
<dbReference type="PROSITE" id="PS51257">
    <property type="entry name" value="PROKAR_LIPOPROTEIN"/>
    <property type="match status" value="1"/>
</dbReference>
<feature type="signal peptide" evidence="13">
    <location>
        <begin position="1"/>
        <end position="24"/>
    </location>
</feature>
<keyword evidence="5" id="KW-0406">Ion transport</keyword>
<evidence type="ECO:0000256" key="9">
    <source>
        <dbReference type="ARBA" id="ARBA00023286"/>
    </source>
</evidence>
<keyword evidence="4 12" id="KW-1133">Transmembrane helix</keyword>
<keyword evidence="3 12" id="KW-0812">Transmembrane</keyword>
<name>A0A7S0R782_9CHLO</name>
<evidence type="ECO:0000256" key="13">
    <source>
        <dbReference type="SAM" id="SignalP"/>
    </source>
</evidence>
<comment type="subcellular location">
    <subcellularLocation>
        <location evidence="1">Membrane</location>
        <topology evidence="1">Multi-pass membrane protein</topology>
    </subcellularLocation>
</comment>
<dbReference type="Pfam" id="PF00060">
    <property type="entry name" value="Lig_chan"/>
    <property type="match status" value="1"/>
</dbReference>
<evidence type="ECO:0000256" key="6">
    <source>
        <dbReference type="ARBA" id="ARBA00023136"/>
    </source>
</evidence>
<feature type="transmembrane region" description="Helical" evidence="12">
    <location>
        <begin position="255"/>
        <end position="274"/>
    </location>
</feature>
<keyword evidence="7" id="KW-0675">Receptor</keyword>
<organism evidence="15">
    <name type="scientific">Pyramimonas obovata</name>
    <dbReference type="NCBI Taxonomy" id="1411642"/>
    <lineage>
        <taxon>Eukaryota</taxon>
        <taxon>Viridiplantae</taxon>
        <taxon>Chlorophyta</taxon>
        <taxon>Pyramimonadophyceae</taxon>
        <taxon>Pyramimonadales</taxon>
        <taxon>Pyramimonadaceae</taxon>
        <taxon>Pyramimonas</taxon>
        <taxon>Pyramimonas incertae sedis</taxon>
    </lineage>
</organism>
<feature type="transmembrane region" description="Helical" evidence="12">
    <location>
        <begin position="215"/>
        <end position="235"/>
    </location>
</feature>
<protein>
    <recommendedName>
        <fullName evidence="14">Ionotropic glutamate receptor C-terminal domain-containing protein</fullName>
    </recommendedName>
</protein>
<dbReference type="EMBL" id="HBFA01019273">
    <property type="protein sequence ID" value="CAD8669153.1"/>
    <property type="molecule type" value="Transcribed_RNA"/>
</dbReference>
<dbReference type="SUPFAM" id="SSF53850">
    <property type="entry name" value="Periplasmic binding protein-like II"/>
    <property type="match status" value="1"/>
</dbReference>
<keyword evidence="6 12" id="KW-0472">Membrane</keyword>
<feature type="domain" description="Ionotropic glutamate receptor C-terminal" evidence="14">
    <location>
        <begin position="174"/>
        <end position="446"/>
    </location>
</feature>
<evidence type="ECO:0000313" key="15">
    <source>
        <dbReference type="EMBL" id="CAD8669153.1"/>
    </source>
</evidence>
<dbReference type="GO" id="GO:0015276">
    <property type="term" value="F:ligand-gated monoatomic ion channel activity"/>
    <property type="evidence" value="ECO:0007669"/>
    <property type="project" value="InterPro"/>
</dbReference>
<dbReference type="InterPro" id="IPR015683">
    <property type="entry name" value="Ionotropic_Glu_rcpt"/>
</dbReference>
<dbReference type="PANTHER" id="PTHR18966">
    <property type="entry name" value="IONOTROPIC GLUTAMATE RECEPTOR"/>
    <property type="match status" value="1"/>
</dbReference>
<feature type="transmembrane region" description="Helical" evidence="12">
    <location>
        <begin position="174"/>
        <end position="195"/>
    </location>
</feature>
<evidence type="ECO:0000256" key="1">
    <source>
        <dbReference type="ARBA" id="ARBA00004141"/>
    </source>
</evidence>
<keyword evidence="2" id="KW-0813">Transport</keyword>
<evidence type="ECO:0000256" key="5">
    <source>
        <dbReference type="ARBA" id="ARBA00023065"/>
    </source>
</evidence>
<evidence type="ECO:0000256" key="12">
    <source>
        <dbReference type="SAM" id="Phobius"/>
    </source>
</evidence>
<dbReference type="GO" id="GO:0016020">
    <property type="term" value="C:membrane"/>
    <property type="evidence" value="ECO:0007669"/>
    <property type="project" value="UniProtKB-SubCell"/>
</dbReference>
<evidence type="ECO:0000256" key="4">
    <source>
        <dbReference type="ARBA" id="ARBA00022989"/>
    </source>
</evidence>
<dbReference type="InterPro" id="IPR001320">
    <property type="entry name" value="Iontro_rcpt_C"/>
</dbReference>
<evidence type="ECO:0000256" key="10">
    <source>
        <dbReference type="ARBA" id="ARBA00023303"/>
    </source>
</evidence>
<feature type="transmembrane region" description="Helical" evidence="12">
    <location>
        <begin position="440"/>
        <end position="461"/>
    </location>
</feature>
<reference evidence="15" key="1">
    <citation type="submission" date="2021-01" db="EMBL/GenBank/DDBJ databases">
        <authorList>
            <person name="Corre E."/>
            <person name="Pelletier E."/>
            <person name="Niang G."/>
            <person name="Scheremetjew M."/>
            <person name="Finn R."/>
            <person name="Kale V."/>
            <person name="Holt S."/>
            <person name="Cochrane G."/>
            <person name="Meng A."/>
            <person name="Brown T."/>
            <person name="Cohen L."/>
        </authorList>
    </citation>
    <scope>NUCLEOTIDE SEQUENCE</scope>
    <source>
        <strain evidence="15">CCMP722</strain>
    </source>
</reference>
<feature type="region of interest" description="Disordered" evidence="11">
    <location>
        <begin position="523"/>
        <end position="543"/>
    </location>
</feature>
<evidence type="ECO:0000256" key="11">
    <source>
        <dbReference type="SAM" id="MobiDB-lite"/>
    </source>
</evidence>
<evidence type="ECO:0000256" key="8">
    <source>
        <dbReference type="ARBA" id="ARBA00023180"/>
    </source>
</evidence>
<keyword evidence="9" id="KW-1071">Ligand-gated ion channel</keyword>
<evidence type="ECO:0000256" key="7">
    <source>
        <dbReference type="ARBA" id="ARBA00023170"/>
    </source>
</evidence>
<feature type="chain" id="PRO_5030940536" description="Ionotropic glutamate receptor C-terminal domain-containing protein" evidence="13">
    <location>
        <begin position="25"/>
        <end position="543"/>
    </location>
</feature>
<keyword evidence="13" id="KW-0732">Signal</keyword>
<proteinExistence type="predicted"/>
<evidence type="ECO:0000259" key="14">
    <source>
        <dbReference type="Pfam" id="PF00060"/>
    </source>
</evidence>
<dbReference type="Gene3D" id="1.10.287.70">
    <property type="match status" value="1"/>
</dbReference>
<evidence type="ECO:0000256" key="2">
    <source>
        <dbReference type="ARBA" id="ARBA00022448"/>
    </source>
</evidence>
<sequence length="543" mass="59473">MGAPRGWIVQALLALWCACQGVQSAEPNNPMVGCCHGQRLIVALEGVDEHPFFDFKTHPVALNTTLPLDELTGFIPDLLHDLADKMGTDLSYYTIDPSLTDADLTQFTENLLVEGTADAVFTFGLGADSFGHAALGGAFAFSATVYNSPISGVVKLQKHSKTIWAFVDPFSGGLWGAVAIAVTFVGVCILVLKSIKEVDEGASLGEALRQMGRGFTGFSGLTGLADALYASLAVFLAGDIYEWDSHPERVLRSGWLFFCLIVISSYTANLAAFFTQPNVSIHSPPSGMQDLIYATACTTMITSRDDDSPLQFYVKSFIHPSPECKPWSQCATDFCYNAVQDGTVDVWLDDQDALHAYVLDQSLCDTLMELPEVRFLPFFASTYFKLNHSNWEFAGNLSSAIVHENNSPRYLELMDKYYRLHDVCNSANSSDQITFTQMKGLFYVTGLIAIASLLHAVLMTVRRVRGGGKPLDAETTPSQPLSAMDDPTKVFMQQVTKNIEQSLEDMLLTRSVYGSAEGVVRSDSQKLAMGSRNKHRPMNLETS</sequence>
<keyword evidence="10" id="KW-0407">Ion channel</keyword>